<protein>
    <submittedName>
        <fullName evidence="1">2C-methyl-D-erythritol 2,4-cyclodiphosphate synthase</fullName>
    </submittedName>
</protein>
<sequence length="86" mass="9399">MASTLELLEMALKSKRAAAWCRDLNITTAAFAQAKKRGRLSPLLAGNIAIDLGENPDRWMAIAAMEAERKGPLLDRLKSSLALHKP</sequence>
<dbReference type="EMBL" id="CP006704">
    <property type="protein sequence ID" value="AIJ45436.1"/>
    <property type="molecule type" value="Genomic_DNA"/>
</dbReference>
<organism evidence="1 2">
    <name type="scientific">Comamonas testosteroni TK102</name>
    <dbReference type="NCBI Taxonomy" id="1392005"/>
    <lineage>
        <taxon>Bacteria</taxon>
        <taxon>Pseudomonadati</taxon>
        <taxon>Pseudomonadota</taxon>
        <taxon>Betaproteobacteria</taxon>
        <taxon>Burkholderiales</taxon>
        <taxon>Comamonadaceae</taxon>
        <taxon>Comamonas</taxon>
    </lineage>
</organism>
<gene>
    <name evidence="1" type="ORF">O987_06387</name>
</gene>
<reference evidence="1 2" key="1">
    <citation type="journal article" date="2014" name="Genome Announc.">
        <title>Complete Genome Sequence of Polychlorinated Biphenyl Degrader Comamonas testosteroni TK102 (NBRC 109938).</title>
        <authorList>
            <person name="Fukuda K."/>
            <person name="Hosoyama A."/>
            <person name="Tsuchikane K."/>
            <person name="Ohji S."/>
            <person name="Yamazoe A."/>
            <person name="Fujita N."/>
            <person name="Shintani M."/>
            <person name="Kimbara K."/>
        </authorList>
    </citation>
    <scope>NUCLEOTIDE SEQUENCE [LARGE SCALE GENOMIC DNA]</scope>
    <source>
        <strain evidence="1">TK102</strain>
    </source>
</reference>
<evidence type="ECO:0000313" key="1">
    <source>
        <dbReference type="EMBL" id="AIJ45436.1"/>
    </source>
</evidence>
<dbReference type="HOGENOM" id="CLU_2492501_0_0_4"/>
<name>A0A076PL55_COMTE</name>
<evidence type="ECO:0000313" key="2">
    <source>
        <dbReference type="Proteomes" id="UP000028782"/>
    </source>
</evidence>
<dbReference type="Proteomes" id="UP000028782">
    <property type="component" value="Chromosome"/>
</dbReference>
<accession>A0A076PL55</accession>
<dbReference type="AlphaFoldDB" id="A0A076PL55"/>
<proteinExistence type="predicted"/>
<dbReference type="RefSeq" id="WP_144244896.1">
    <property type="nucleotide sequence ID" value="NZ_CP006704.1"/>
</dbReference>
<dbReference type="KEGG" id="ctes:O987_06387"/>